<name>A0A934VYD1_9BACT</name>
<dbReference type="AlphaFoldDB" id="A0A934VYD1"/>
<protein>
    <submittedName>
        <fullName evidence="1">DUF4177 domain-containing protein</fullName>
    </submittedName>
</protein>
<evidence type="ECO:0000313" key="2">
    <source>
        <dbReference type="Proteomes" id="UP000603141"/>
    </source>
</evidence>
<sequence length="68" mass="7719">MRLKWEYKTLKIPTDFGFFSGTDFDSDRLAELLNGQGSEGWELVSVFDIEKVKGGSKFVVAVMKRPSE</sequence>
<dbReference type="RefSeq" id="WP_200274262.1">
    <property type="nucleotide sequence ID" value="NZ_JAENIJ010000099.1"/>
</dbReference>
<gene>
    <name evidence="1" type="ORF">JIN85_20315</name>
</gene>
<dbReference type="InterPro" id="IPR025234">
    <property type="entry name" value="YjzH-like"/>
</dbReference>
<dbReference type="Pfam" id="PF13783">
    <property type="entry name" value="DUF4177"/>
    <property type="match status" value="1"/>
</dbReference>
<reference evidence="1" key="1">
    <citation type="submission" date="2021-01" db="EMBL/GenBank/DDBJ databases">
        <title>Modified the classification status of verrucomicrobia.</title>
        <authorList>
            <person name="Feng X."/>
        </authorList>
    </citation>
    <scope>NUCLEOTIDE SEQUENCE</scope>
    <source>
        <strain evidence="1">KCTC 22041</strain>
    </source>
</reference>
<dbReference type="EMBL" id="JAENIJ010000099">
    <property type="protein sequence ID" value="MBK1884768.1"/>
    <property type="molecule type" value="Genomic_DNA"/>
</dbReference>
<organism evidence="1 2">
    <name type="scientific">Luteolibacter pohnpeiensis</name>
    <dbReference type="NCBI Taxonomy" id="454153"/>
    <lineage>
        <taxon>Bacteria</taxon>
        <taxon>Pseudomonadati</taxon>
        <taxon>Verrucomicrobiota</taxon>
        <taxon>Verrucomicrobiia</taxon>
        <taxon>Verrucomicrobiales</taxon>
        <taxon>Verrucomicrobiaceae</taxon>
        <taxon>Luteolibacter</taxon>
    </lineage>
</organism>
<evidence type="ECO:0000313" key="1">
    <source>
        <dbReference type="EMBL" id="MBK1884768.1"/>
    </source>
</evidence>
<comment type="caution">
    <text evidence="1">The sequence shown here is derived from an EMBL/GenBank/DDBJ whole genome shotgun (WGS) entry which is preliminary data.</text>
</comment>
<accession>A0A934VYD1</accession>
<keyword evidence="2" id="KW-1185">Reference proteome</keyword>
<proteinExistence type="predicted"/>
<dbReference type="Proteomes" id="UP000603141">
    <property type="component" value="Unassembled WGS sequence"/>
</dbReference>